<keyword evidence="3 7" id="KW-0479">Metal-binding</keyword>
<dbReference type="InterPro" id="IPR034005">
    <property type="entry name" value="M3A_DCP"/>
</dbReference>
<comment type="similarity">
    <text evidence="1 7">Belongs to the peptidase M3 family.</text>
</comment>
<evidence type="ECO:0000256" key="7">
    <source>
        <dbReference type="RuleBase" id="RU003435"/>
    </source>
</evidence>
<dbReference type="InterPro" id="IPR024079">
    <property type="entry name" value="MetalloPept_cat_dom_sf"/>
</dbReference>
<dbReference type="PANTHER" id="PTHR43660">
    <property type="entry name" value="DIPEPTIDYL CARBOXYPEPTIDASE"/>
    <property type="match status" value="1"/>
</dbReference>
<dbReference type="InterPro" id="IPR024077">
    <property type="entry name" value="Neurolysin/TOP_dom2"/>
</dbReference>
<dbReference type="GO" id="GO:0046872">
    <property type="term" value="F:metal ion binding"/>
    <property type="evidence" value="ECO:0007669"/>
    <property type="project" value="UniProtKB-UniRule"/>
</dbReference>
<evidence type="ECO:0000256" key="2">
    <source>
        <dbReference type="ARBA" id="ARBA00022670"/>
    </source>
</evidence>
<gene>
    <name evidence="9" type="primary">dcp</name>
    <name evidence="9" type="ORF">Cch01nite_17450</name>
</gene>
<name>A0A919U137_9CELL</name>
<dbReference type="RefSeq" id="WP_203751514.1">
    <property type="nucleotide sequence ID" value="NZ_BONK01000005.1"/>
</dbReference>
<dbReference type="Proteomes" id="UP000632740">
    <property type="component" value="Unassembled WGS sequence"/>
</dbReference>
<dbReference type="CDD" id="cd06456">
    <property type="entry name" value="M3A_DCP"/>
    <property type="match status" value="1"/>
</dbReference>
<organism evidence="9 10">
    <name type="scientific">Cellulomonas chitinilytica</name>
    <dbReference type="NCBI Taxonomy" id="398759"/>
    <lineage>
        <taxon>Bacteria</taxon>
        <taxon>Bacillati</taxon>
        <taxon>Actinomycetota</taxon>
        <taxon>Actinomycetes</taxon>
        <taxon>Micrococcales</taxon>
        <taxon>Cellulomonadaceae</taxon>
        <taxon>Cellulomonas</taxon>
    </lineage>
</organism>
<dbReference type="InterPro" id="IPR001567">
    <property type="entry name" value="Pept_M3A_M3B_dom"/>
</dbReference>
<keyword evidence="2 7" id="KW-0645">Protease</keyword>
<dbReference type="GO" id="GO:0004222">
    <property type="term" value="F:metalloendopeptidase activity"/>
    <property type="evidence" value="ECO:0007669"/>
    <property type="project" value="InterPro"/>
</dbReference>
<dbReference type="SUPFAM" id="SSF55486">
    <property type="entry name" value="Metalloproteases ('zincins'), catalytic domain"/>
    <property type="match status" value="1"/>
</dbReference>
<evidence type="ECO:0000313" key="9">
    <source>
        <dbReference type="EMBL" id="GIG21021.1"/>
    </source>
</evidence>
<dbReference type="PANTHER" id="PTHR43660:SF1">
    <property type="entry name" value="DIPEPTIDYL CARBOXYPEPTIDASE"/>
    <property type="match status" value="1"/>
</dbReference>
<dbReference type="InterPro" id="IPR045090">
    <property type="entry name" value="Pept_M3A_M3B"/>
</dbReference>
<comment type="caution">
    <text evidence="9">The sequence shown here is derived from an EMBL/GenBank/DDBJ whole genome shotgun (WGS) entry which is preliminary data.</text>
</comment>
<dbReference type="Gene3D" id="1.10.1370.40">
    <property type="match status" value="1"/>
</dbReference>
<comment type="cofactor">
    <cofactor evidence="7">
        <name>Zn(2+)</name>
        <dbReference type="ChEBI" id="CHEBI:29105"/>
    </cofactor>
    <text evidence="7">Binds 1 zinc ion.</text>
</comment>
<keyword evidence="4 7" id="KW-0378">Hydrolase</keyword>
<dbReference type="Gene3D" id="3.40.390.10">
    <property type="entry name" value="Collagenase (Catalytic Domain)"/>
    <property type="match status" value="1"/>
</dbReference>
<keyword evidence="10" id="KW-1185">Reference proteome</keyword>
<keyword evidence="5 7" id="KW-0862">Zinc</keyword>
<reference evidence="9" key="1">
    <citation type="submission" date="2021-01" db="EMBL/GenBank/DDBJ databases">
        <title>Whole genome shotgun sequence of Cellulomonas chitinilytica NBRC 110799.</title>
        <authorList>
            <person name="Komaki H."/>
            <person name="Tamura T."/>
        </authorList>
    </citation>
    <scope>NUCLEOTIDE SEQUENCE</scope>
    <source>
        <strain evidence="9">NBRC 110799</strain>
    </source>
</reference>
<dbReference type="GO" id="GO:0004180">
    <property type="term" value="F:carboxypeptidase activity"/>
    <property type="evidence" value="ECO:0007669"/>
    <property type="project" value="TreeGrafter"/>
</dbReference>
<dbReference type="Gene3D" id="1.10.1370.10">
    <property type="entry name" value="Neurolysin, domain 3"/>
    <property type="match status" value="1"/>
</dbReference>
<evidence type="ECO:0000256" key="1">
    <source>
        <dbReference type="ARBA" id="ARBA00006040"/>
    </source>
</evidence>
<evidence type="ECO:0000259" key="8">
    <source>
        <dbReference type="Pfam" id="PF01432"/>
    </source>
</evidence>
<evidence type="ECO:0000256" key="5">
    <source>
        <dbReference type="ARBA" id="ARBA00022833"/>
    </source>
</evidence>
<dbReference type="FunFam" id="3.40.390.10:FF:000009">
    <property type="entry name" value="Oligopeptidase A"/>
    <property type="match status" value="1"/>
</dbReference>
<evidence type="ECO:0000256" key="3">
    <source>
        <dbReference type="ARBA" id="ARBA00022723"/>
    </source>
</evidence>
<evidence type="ECO:0000256" key="4">
    <source>
        <dbReference type="ARBA" id="ARBA00022801"/>
    </source>
</evidence>
<proteinExistence type="inferred from homology"/>
<protein>
    <submittedName>
        <fullName evidence="9">Peptidyl-dipeptidase Dcp</fullName>
    </submittedName>
</protein>
<sequence>MTDTTLAADNPFAAPSPLPYALPDHTRIRAEHYRPALLAGMAAHRAEVESVATDPAPPTVENTLVALERSGRLLHRAATSFYNQASSDSSPELDAVEGEVAPLMAAHHDATYLDVRLFDRVEALHAAAEAGDLDLEPDTAWLLHRTRTAFVRSGVRLDADAQERLRALNAEITSLETTFGRDLLAATNAAAVLVTDEDELDGMPDDARAAAALAAKERGHDDGWLVELQLPTQQAPLAMLRDRGLRERIFRASATRGGVEGPHDTRPTILRLVRLRAERAQLLGYDHHAAYVAADATAKSAQAVADLLGRLAPVAVANAKAEAADLEAALVRDHPGAVLEPWDWAYYAEQVRKERRSLDDALLRPYLELERVLADGVFRAANALYGLTFAERHDLVGYHPDVRVFEVFDADGSGVGLFLGDFWTRESKRGGAWMNNLVDQSTLLDERPVVVNNLNIPKPPEGEPTLLTWDEVITAFHEFGHALHGLFSAVRYPSQSGTEVPRDFVEFPSQVNEMWAWDPSIVRAFARHHETGEPMPSEWVDTLLAARQDGEGFATTEYLAAALLDQAWYRLAPDEVPTDPDDVVRFEAQALAAAGVDFAPVPPRYRTTYFNHVFGGGYSAGYYSYIWSEVLDADTVEWFRENGGLRRENGDTFRARLLSRGGSVDPLQAFRDLRGRDADIGPLLARRGLLGAGEQ</sequence>
<accession>A0A919U137</accession>
<dbReference type="Pfam" id="PF01432">
    <property type="entry name" value="Peptidase_M3"/>
    <property type="match status" value="1"/>
</dbReference>
<evidence type="ECO:0000313" key="10">
    <source>
        <dbReference type="Proteomes" id="UP000632740"/>
    </source>
</evidence>
<dbReference type="GO" id="GO:0005829">
    <property type="term" value="C:cytosol"/>
    <property type="evidence" value="ECO:0007669"/>
    <property type="project" value="TreeGrafter"/>
</dbReference>
<dbReference type="AlphaFoldDB" id="A0A919U137"/>
<dbReference type="EMBL" id="BONK01000005">
    <property type="protein sequence ID" value="GIG21021.1"/>
    <property type="molecule type" value="Genomic_DNA"/>
</dbReference>
<feature type="domain" description="Peptidase M3A/M3B catalytic" evidence="8">
    <location>
        <begin position="240"/>
        <end position="687"/>
    </location>
</feature>
<keyword evidence="6 7" id="KW-0482">Metalloprotease</keyword>
<evidence type="ECO:0000256" key="6">
    <source>
        <dbReference type="ARBA" id="ARBA00023049"/>
    </source>
</evidence>
<dbReference type="GO" id="GO:0006508">
    <property type="term" value="P:proteolysis"/>
    <property type="evidence" value="ECO:0007669"/>
    <property type="project" value="UniProtKB-KW"/>
</dbReference>